<comment type="subunit">
    <text evidence="12">The complex is composed of two ATP-binding proteins (NikD and NikE), two transmembrane proteins (NikB and NikC) and a solute-binding protein (NikA).</text>
</comment>
<keyword evidence="11" id="KW-0472">Membrane</keyword>
<feature type="domain" description="ABC transporter" evidence="16">
    <location>
        <begin position="4"/>
        <end position="245"/>
    </location>
</feature>
<evidence type="ECO:0000256" key="7">
    <source>
        <dbReference type="ARBA" id="ARBA00022840"/>
    </source>
</evidence>
<name>A0ABT7LAV9_9BACI</name>
<evidence type="ECO:0000313" key="18">
    <source>
        <dbReference type="Proteomes" id="UP001235343"/>
    </source>
</evidence>
<dbReference type="InterPro" id="IPR003593">
    <property type="entry name" value="AAA+_ATPase"/>
</dbReference>
<evidence type="ECO:0000256" key="10">
    <source>
        <dbReference type="ARBA" id="ARBA00023112"/>
    </source>
</evidence>
<evidence type="ECO:0000313" key="17">
    <source>
        <dbReference type="EMBL" id="MDL4842392.1"/>
    </source>
</evidence>
<sequence length="263" mass="28871">MSILKVNNLSVSFKQYTSGLRQTTHQVISNLNIELVSGEILAVVGASGSGKSLLAHAILGILPLNAETSGQITYDGEVLTSKRQEQLRGKEIALVPQSVSYLNPLMRVGSQVRSSVRKRNAKQAQEEVFQRYHLKKEVGNMYPFQLSGGMARRVLVSTAMVSGASVIIADEPTPGLDKVVIEEALNNFREFADQGCAVMLISHDIESALKIADKVAVFYEGTVLEVAPVEDFEGKGDRLRHPYTQALWRALPQNDFTWIEGSI</sequence>
<dbReference type="PANTHER" id="PTHR43297">
    <property type="entry name" value="OLIGOPEPTIDE TRANSPORT ATP-BINDING PROTEIN APPD"/>
    <property type="match status" value="1"/>
</dbReference>
<reference evidence="17 18" key="1">
    <citation type="submission" date="2023-06" db="EMBL/GenBank/DDBJ databases">
        <title>Aquibacillus rhizosphaerae LR5S19.</title>
        <authorList>
            <person name="Sun J.-Q."/>
        </authorList>
    </citation>
    <scope>NUCLEOTIDE SEQUENCE [LARGE SCALE GENOMIC DNA]</scope>
    <source>
        <strain evidence="17 18">LR5S19</strain>
    </source>
</reference>
<evidence type="ECO:0000256" key="15">
    <source>
        <dbReference type="ARBA" id="ARBA00048610"/>
    </source>
</evidence>
<evidence type="ECO:0000256" key="9">
    <source>
        <dbReference type="ARBA" id="ARBA00023065"/>
    </source>
</evidence>
<dbReference type="Gene3D" id="3.40.50.300">
    <property type="entry name" value="P-loop containing nucleotide triphosphate hydrolases"/>
    <property type="match status" value="1"/>
</dbReference>
<dbReference type="InterPro" id="IPR027417">
    <property type="entry name" value="P-loop_NTPase"/>
</dbReference>
<comment type="subcellular location">
    <subcellularLocation>
        <location evidence="1">Cell membrane</location>
        <topology evidence="1">Peripheral membrane protein</topology>
    </subcellularLocation>
</comment>
<protein>
    <recommendedName>
        <fullName evidence="14">Nickel import system ATP-binding protein NikD</fullName>
        <ecNumber evidence="13">7.2.2.11</ecNumber>
    </recommendedName>
</protein>
<dbReference type="InterPro" id="IPR003439">
    <property type="entry name" value="ABC_transporter-like_ATP-bd"/>
</dbReference>
<keyword evidence="18" id="KW-1185">Reference proteome</keyword>
<proteinExistence type="inferred from homology"/>
<comment type="caution">
    <text evidence="17">The sequence shown here is derived from an EMBL/GenBank/DDBJ whole genome shotgun (WGS) entry which is preliminary data.</text>
</comment>
<evidence type="ECO:0000256" key="8">
    <source>
        <dbReference type="ARBA" id="ARBA00022967"/>
    </source>
</evidence>
<evidence type="ECO:0000256" key="14">
    <source>
        <dbReference type="ARBA" id="ARBA00044143"/>
    </source>
</evidence>
<organism evidence="17 18">
    <name type="scientific">Aquibacillus rhizosphaerae</name>
    <dbReference type="NCBI Taxonomy" id="3051431"/>
    <lineage>
        <taxon>Bacteria</taxon>
        <taxon>Bacillati</taxon>
        <taxon>Bacillota</taxon>
        <taxon>Bacilli</taxon>
        <taxon>Bacillales</taxon>
        <taxon>Bacillaceae</taxon>
        <taxon>Aquibacillus</taxon>
    </lineage>
</organism>
<dbReference type="EMBL" id="JASTZU010000058">
    <property type="protein sequence ID" value="MDL4842392.1"/>
    <property type="molecule type" value="Genomic_DNA"/>
</dbReference>
<evidence type="ECO:0000256" key="1">
    <source>
        <dbReference type="ARBA" id="ARBA00004202"/>
    </source>
</evidence>
<keyword evidence="7 17" id="KW-0067">ATP-binding</keyword>
<evidence type="ECO:0000256" key="5">
    <source>
        <dbReference type="ARBA" id="ARBA00022596"/>
    </source>
</evidence>
<dbReference type="SUPFAM" id="SSF52540">
    <property type="entry name" value="P-loop containing nucleoside triphosphate hydrolases"/>
    <property type="match status" value="1"/>
</dbReference>
<keyword evidence="9" id="KW-0406">Ion transport</keyword>
<keyword evidence="4" id="KW-1003">Cell membrane</keyword>
<keyword evidence="10" id="KW-0921">Nickel transport</keyword>
<dbReference type="PANTHER" id="PTHR43297:SF13">
    <property type="entry name" value="NICKEL ABC TRANSPORTER, ATP-BINDING PROTEIN"/>
    <property type="match status" value="1"/>
</dbReference>
<evidence type="ECO:0000256" key="11">
    <source>
        <dbReference type="ARBA" id="ARBA00023136"/>
    </source>
</evidence>
<dbReference type="EC" id="7.2.2.11" evidence="13"/>
<evidence type="ECO:0000259" key="16">
    <source>
        <dbReference type="PROSITE" id="PS50893"/>
    </source>
</evidence>
<evidence type="ECO:0000256" key="3">
    <source>
        <dbReference type="ARBA" id="ARBA00022448"/>
    </source>
</evidence>
<accession>A0ABT7LAV9</accession>
<evidence type="ECO:0000256" key="2">
    <source>
        <dbReference type="ARBA" id="ARBA00005417"/>
    </source>
</evidence>
<dbReference type="SMART" id="SM00382">
    <property type="entry name" value="AAA"/>
    <property type="match status" value="1"/>
</dbReference>
<comment type="similarity">
    <text evidence="2">Belongs to the ABC transporter superfamily.</text>
</comment>
<dbReference type="InterPro" id="IPR017871">
    <property type="entry name" value="ABC_transporter-like_CS"/>
</dbReference>
<dbReference type="Proteomes" id="UP001235343">
    <property type="component" value="Unassembled WGS sequence"/>
</dbReference>
<evidence type="ECO:0000256" key="12">
    <source>
        <dbReference type="ARBA" id="ARBA00038669"/>
    </source>
</evidence>
<keyword evidence="6" id="KW-0547">Nucleotide-binding</keyword>
<comment type="catalytic activity">
    <reaction evidence="15">
        <text>Ni(2+)(out) + ATP + H2O = Ni(2+)(in) + ADP + phosphate + H(+)</text>
        <dbReference type="Rhea" id="RHEA:15557"/>
        <dbReference type="ChEBI" id="CHEBI:15377"/>
        <dbReference type="ChEBI" id="CHEBI:15378"/>
        <dbReference type="ChEBI" id="CHEBI:30616"/>
        <dbReference type="ChEBI" id="CHEBI:43474"/>
        <dbReference type="ChEBI" id="CHEBI:49786"/>
        <dbReference type="ChEBI" id="CHEBI:456216"/>
        <dbReference type="EC" id="7.2.2.11"/>
    </reaction>
    <physiologicalReaction direction="left-to-right" evidence="15">
        <dbReference type="Rhea" id="RHEA:15558"/>
    </physiologicalReaction>
</comment>
<dbReference type="PROSITE" id="PS50893">
    <property type="entry name" value="ABC_TRANSPORTER_2"/>
    <property type="match status" value="1"/>
</dbReference>
<evidence type="ECO:0000256" key="13">
    <source>
        <dbReference type="ARBA" id="ARBA00039098"/>
    </source>
</evidence>
<keyword evidence="3" id="KW-0813">Transport</keyword>
<keyword evidence="8" id="KW-1278">Translocase</keyword>
<evidence type="ECO:0000256" key="4">
    <source>
        <dbReference type="ARBA" id="ARBA00022475"/>
    </source>
</evidence>
<keyword evidence="5" id="KW-0533">Nickel</keyword>
<dbReference type="PROSITE" id="PS00211">
    <property type="entry name" value="ABC_TRANSPORTER_1"/>
    <property type="match status" value="1"/>
</dbReference>
<dbReference type="Pfam" id="PF00005">
    <property type="entry name" value="ABC_tran"/>
    <property type="match status" value="1"/>
</dbReference>
<dbReference type="RefSeq" id="WP_285933666.1">
    <property type="nucleotide sequence ID" value="NZ_JASTZU010000058.1"/>
</dbReference>
<dbReference type="InterPro" id="IPR050388">
    <property type="entry name" value="ABC_Ni/Peptide_Import"/>
</dbReference>
<evidence type="ECO:0000256" key="6">
    <source>
        <dbReference type="ARBA" id="ARBA00022741"/>
    </source>
</evidence>
<gene>
    <name evidence="17" type="ORF">QQS35_18295</name>
</gene>
<dbReference type="GO" id="GO:0005524">
    <property type="term" value="F:ATP binding"/>
    <property type="evidence" value="ECO:0007669"/>
    <property type="project" value="UniProtKB-KW"/>
</dbReference>